<dbReference type="Proteomes" id="UP000243650">
    <property type="component" value="Unassembled WGS sequence"/>
</dbReference>
<evidence type="ECO:0000313" key="3">
    <source>
        <dbReference type="Proteomes" id="UP000243650"/>
    </source>
</evidence>
<reference evidence="2 3" key="1">
    <citation type="submission" date="2018-03" db="EMBL/GenBank/DDBJ databases">
        <title>Bacillus urumqiensis sp. nov., a moderately haloalkaliphilic bacterium isolated from a salt lake.</title>
        <authorList>
            <person name="Zhao B."/>
            <person name="Liao Z."/>
        </authorList>
    </citation>
    <scope>NUCLEOTIDE SEQUENCE [LARGE SCALE GENOMIC DNA]</scope>
    <source>
        <strain evidence="2 3">BZ-SZ-XJ18</strain>
    </source>
</reference>
<keyword evidence="1" id="KW-0472">Membrane</keyword>
<evidence type="ECO:0008006" key="4">
    <source>
        <dbReference type="Google" id="ProtNLM"/>
    </source>
</evidence>
<name>A0A2P6MLF1_ALKUR</name>
<dbReference type="AlphaFoldDB" id="A0A2P6MLF1"/>
<sequence>MFFSFDLFIFFTAVLTFLILGVLLSIRWRYRTALLASGVVCLAGYLLLSYENPYTTFGQWSGSAIAEEELHRMSITYERESTSGDPEFIRVRIEDKQLLENTYAELKPMRLRRTEPRSVSERLYSVRIVSDNVFAFHLYENQMDDYYVMEEEKDPVQVIESLLEETEAEPEQMNW</sequence>
<feature type="transmembrane region" description="Helical" evidence="1">
    <location>
        <begin position="7"/>
        <end position="26"/>
    </location>
</feature>
<evidence type="ECO:0000313" key="2">
    <source>
        <dbReference type="EMBL" id="PRO67105.1"/>
    </source>
</evidence>
<comment type="caution">
    <text evidence="2">The sequence shown here is derived from an EMBL/GenBank/DDBJ whole genome shotgun (WGS) entry which is preliminary data.</text>
</comment>
<evidence type="ECO:0000256" key="1">
    <source>
        <dbReference type="SAM" id="Phobius"/>
    </source>
</evidence>
<protein>
    <recommendedName>
        <fullName evidence="4">DUF4811 domain-containing protein</fullName>
    </recommendedName>
</protein>
<organism evidence="2 3">
    <name type="scientific">Alkalicoccus urumqiensis</name>
    <name type="common">Bacillus urumqiensis</name>
    <dbReference type="NCBI Taxonomy" id="1548213"/>
    <lineage>
        <taxon>Bacteria</taxon>
        <taxon>Bacillati</taxon>
        <taxon>Bacillota</taxon>
        <taxon>Bacilli</taxon>
        <taxon>Bacillales</taxon>
        <taxon>Bacillaceae</taxon>
        <taxon>Alkalicoccus</taxon>
    </lineage>
</organism>
<accession>A0A2P6MLF1</accession>
<keyword evidence="3" id="KW-1185">Reference proteome</keyword>
<proteinExistence type="predicted"/>
<feature type="transmembrane region" description="Helical" evidence="1">
    <location>
        <begin position="32"/>
        <end position="50"/>
    </location>
</feature>
<keyword evidence="1" id="KW-0812">Transmembrane</keyword>
<keyword evidence="1" id="KW-1133">Transmembrane helix</keyword>
<dbReference type="EMBL" id="PVNS01000001">
    <property type="protein sequence ID" value="PRO67105.1"/>
    <property type="molecule type" value="Genomic_DNA"/>
</dbReference>
<gene>
    <name evidence="2" type="ORF">C6I21_00625</name>
</gene>